<gene>
    <name evidence="2" type="ORF">TUM19329_31510</name>
</gene>
<keyword evidence="1" id="KW-0812">Transmembrane</keyword>
<protein>
    <submittedName>
        <fullName evidence="2">Uncharacterized protein</fullName>
    </submittedName>
</protein>
<keyword evidence="1" id="KW-0472">Membrane</keyword>
<accession>A0A6F8T9F2</accession>
<dbReference type="Proteomes" id="UP000502894">
    <property type="component" value="Chromosome"/>
</dbReference>
<name>A0A6F8T9F2_9GAMM</name>
<organism evidence="2 3">
    <name type="scientific">Legionella antarctica</name>
    <dbReference type="NCBI Taxonomy" id="2708020"/>
    <lineage>
        <taxon>Bacteria</taxon>
        <taxon>Pseudomonadati</taxon>
        <taxon>Pseudomonadota</taxon>
        <taxon>Gammaproteobacteria</taxon>
        <taxon>Legionellales</taxon>
        <taxon>Legionellaceae</taxon>
        <taxon>Legionella</taxon>
    </lineage>
</organism>
<keyword evidence="1" id="KW-1133">Transmembrane helix</keyword>
<dbReference type="AlphaFoldDB" id="A0A6F8T9F2"/>
<feature type="transmembrane region" description="Helical" evidence="1">
    <location>
        <begin position="28"/>
        <end position="46"/>
    </location>
</feature>
<evidence type="ECO:0000256" key="1">
    <source>
        <dbReference type="SAM" id="Phobius"/>
    </source>
</evidence>
<proteinExistence type="predicted"/>
<sequence>MLWLPSALYTLLLWKANPVIAHLLRLFLGPFALFSLLPVLGIIHFLKYFKQHYLDPKIVAAGIIIIVTIWFIPGNEPQYLQALLKQYQERTQIRLAVAKILNTQATKGATVLFGDCGIVPFKGRTDIRFIDSDCINNFELTHAPYNQNLNQYAEYLADYIKPDWVITTYLPLQGQGNYLFELLKKKHFFENYKLVATLESGWIYKQLPKEPARKIDYIYKVYKRQSGKSGM</sequence>
<dbReference type="KEGG" id="lant:TUM19329_31510"/>
<feature type="transmembrane region" description="Helical" evidence="1">
    <location>
        <begin position="58"/>
        <end position="74"/>
    </location>
</feature>
<evidence type="ECO:0000313" key="2">
    <source>
        <dbReference type="EMBL" id="BCA96790.1"/>
    </source>
</evidence>
<reference evidence="2" key="1">
    <citation type="journal article" date="2020" name="Microbiol. Resour. Announc.">
        <title>Complete Genome Sequence of Novel Psychrotolerant Legionella Strain TUM19329, Isolated from Antarctic Lake Sediment.</title>
        <authorList>
            <person name="Shimada S."/>
            <person name="Nakai R."/>
            <person name="Aoki K."/>
            <person name="Shimoeda N."/>
            <person name="Ohno G."/>
            <person name="Miyazaki Y."/>
            <person name="Kudoh S."/>
            <person name="Imura S."/>
            <person name="Watanabe K."/>
            <person name="Ishii Y."/>
            <person name="Tateda K."/>
        </authorList>
    </citation>
    <scope>NUCLEOTIDE SEQUENCE [LARGE SCALE GENOMIC DNA]</scope>
    <source>
        <strain evidence="2">TUM19329</strain>
    </source>
</reference>
<evidence type="ECO:0000313" key="3">
    <source>
        <dbReference type="Proteomes" id="UP000502894"/>
    </source>
</evidence>
<keyword evidence="3" id="KW-1185">Reference proteome</keyword>
<dbReference type="EMBL" id="AP022839">
    <property type="protein sequence ID" value="BCA96790.1"/>
    <property type="molecule type" value="Genomic_DNA"/>
</dbReference>